<keyword evidence="1" id="KW-0229">DNA integration</keyword>
<dbReference type="PANTHER" id="PTHR30349:SF81">
    <property type="entry name" value="TYROSINE RECOMBINASE XERC"/>
    <property type="match status" value="1"/>
</dbReference>
<accession>A0A2T3W627</accession>
<evidence type="ECO:0000256" key="1">
    <source>
        <dbReference type="ARBA" id="ARBA00022908"/>
    </source>
</evidence>
<dbReference type="InterPro" id="IPR004107">
    <property type="entry name" value="Integrase_SAM-like_N"/>
</dbReference>
<dbReference type="InterPro" id="IPR050090">
    <property type="entry name" value="Tyrosine_recombinase_XerCD"/>
</dbReference>
<feature type="domain" description="Tyr recombinase" evidence="5">
    <location>
        <begin position="108"/>
        <end position="285"/>
    </location>
</feature>
<dbReference type="Pfam" id="PF00589">
    <property type="entry name" value="Phage_integrase"/>
    <property type="match status" value="1"/>
</dbReference>
<dbReference type="GO" id="GO:0015074">
    <property type="term" value="P:DNA integration"/>
    <property type="evidence" value="ECO:0007669"/>
    <property type="project" value="UniProtKB-KW"/>
</dbReference>
<evidence type="ECO:0000256" key="4">
    <source>
        <dbReference type="PROSITE-ProRule" id="PRU01248"/>
    </source>
</evidence>
<dbReference type="InterPro" id="IPR011010">
    <property type="entry name" value="DNA_brk_join_enz"/>
</dbReference>
<dbReference type="RefSeq" id="WP_107138684.1">
    <property type="nucleotide sequence ID" value="NZ_PYSV01000013.1"/>
</dbReference>
<dbReference type="CDD" id="cd00397">
    <property type="entry name" value="DNA_BRE_C"/>
    <property type="match status" value="1"/>
</dbReference>
<dbReference type="Gene3D" id="1.10.443.10">
    <property type="entry name" value="Intergrase catalytic core"/>
    <property type="match status" value="1"/>
</dbReference>
<dbReference type="Proteomes" id="UP000240317">
    <property type="component" value="Unassembled WGS sequence"/>
</dbReference>
<dbReference type="EMBL" id="PYSV01000013">
    <property type="protein sequence ID" value="PTA67338.1"/>
    <property type="molecule type" value="Genomic_DNA"/>
</dbReference>
<dbReference type="Gene3D" id="1.10.150.130">
    <property type="match status" value="1"/>
</dbReference>
<name>A0A2T3W627_9DEIO</name>
<evidence type="ECO:0000313" key="7">
    <source>
        <dbReference type="EMBL" id="PTA67338.1"/>
    </source>
</evidence>
<dbReference type="InterPro" id="IPR013762">
    <property type="entry name" value="Integrase-like_cat_sf"/>
</dbReference>
<dbReference type="PROSITE" id="PS51898">
    <property type="entry name" value="TYR_RECOMBINASE"/>
    <property type="match status" value="1"/>
</dbReference>
<organism evidence="7 8">
    <name type="scientific">Deinococcus arcticus</name>
    <dbReference type="NCBI Taxonomy" id="2136176"/>
    <lineage>
        <taxon>Bacteria</taxon>
        <taxon>Thermotogati</taxon>
        <taxon>Deinococcota</taxon>
        <taxon>Deinococci</taxon>
        <taxon>Deinococcales</taxon>
        <taxon>Deinococcaceae</taxon>
        <taxon>Deinococcus</taxon>
    </lineage>
</organism>
<evidence type="ECO:0000259" key="5">
    <source>
        <dbReference type="PROSITE" id="PS51898"/>
    </source>
</evidence>
<evidence type="ECO:0000256" key="2">
    <source>
        <dbReference type="ARBA" id="ARBA00023125"/>
    </source>
</evidence>
<dbReference type="Pfam" id="PF02899">
    <property type="entry name" value="Phage_int_SAM_1"/>
    <property type="match status" value="1"/>
</dbReference>
<dbReference type="PANTHER" id="PTHR30349">
    <property type="entry name" value="PHAGE INTEGRASE-RELATED"/>
    <property type="match status" value="1"/>
</dbReference>
<dbReference type="AlphaFoldDB" id="A0A2T3W627"/>
<dbReference type="InterPro" id="IPR010998">
    <property type="entry name" value="Integrase_recombinase_N"/>
</dbReference>
<dbReference type="InterPro" id="IPR044068">
    <property type="entry name" value="CB"/>
</dbReference>
<dbReference type="PROSITE" id="PS51900">
    <property type="entry name" value="CB"/>
    <property type="match status" value="1"/>
</dbReference>
<sequence length="295" mass="33686">MHFTLRQHTQDFLMHCRQKGHAPGTMAAYKLSLDKFLDYAEPAGVTLAEDVTRTLMRAYVTHLGECLSPGAAHARLRPLKTFFRWLEDDEILEKSPMQRVPMPKLPRKVLPAIDTAEVQQLMDVARSTKHPFRDRAVLAVLFDTGVRVSELCALQLDDVQTGGRIRVQEAKGGRSRVVPVSRAALRHLTRYVNTERPETRLPYLFLSNDETPMNRDSVKQMLERLCRTAGLPVFTPHTFRRGFAVNYLRNSGDVFTLQRILGHTTLEMTNRYAVLQDDDLKDVHRRASPVSALKR</sequence>
<reference evidence="7 8" key="1">
    <citation type="submission" date="2018-03" db="EMBL/GenBank/DDBJ databases">
        <title>Draft genome of Deinococcus sp. OD32.</title>
        <authorList>
            <person name="Wang X.-P."/>
            <person name="Du Z.-J."/>
        </authorList>
    </citation>
    <scope>NUCLEOTIDE SEQUENCE [LARGE SCALE GENOMIC DNA]</scope>
    <source>
        <strain evidence="7 8">OD32</strain>
    </source>
</reference>
<dbReference type="OrthoDB" id="9785687at2"/>
<dbReference type="GO" id="GO:0003677">
    <property type="term" value="F:DNA binding"/>
    <property type="evidence" value="ECO:0007669"/>
    <property type="project" value="UniProtKB-UniRule"/>
</dbReference>
<feature type="domain" description="Core-binding (CB)" evidence="6">
    <location>
        <begin position="1"/>
        <end position="87"/>
    </location>
</feature>
<proteinExistence type="predicted"/>
<evidence type="ECO:0000259" key="6">
    <source>
        <dbReference type="PROSITE" id="PS51900"/>
    </source>
</evidence>
<keyword evidence="3" id="KW-0233">DNA recombination</keyword>
<dbReference type="InterPro" id="IPR002104">
    <property type="entry name" value="Integrase_catalytic"/>
</dbReference>
<dbReference type="GO" id="GO:0006310">
    <property type="term" value="P:DNA recombination"/>
    <property type="evidence" value="ECO:0007669"/>
    <property type="project" value="UniProtKB-KW"/>
</dbReference>
<protein>
    <submittedName>
        <fullName evidence="7">Integrase</fullName>
    </submittedName>
</protein>
<comment type="caution">
    <text evidence="7">The sequence shown here is derived from an EMBL/GenBank/DDBJ whole genome shotgun (WGS) entry which is preliminary data.</text>
</comment>
<dbReference type="SUPFAM" id="SSF56349">
    <property type="entry name" value="DNA breaking-rejoining enzymes"/>
    <property type="match status" value="1"/>
</dbReference>
<keyword evidence="8" id="KW-1185">Reference proteome</keyword>
<gene>
    <name evidence="7" type="ORF">C8263_13660</name>
</gene>
<keyword evidence="2 4" id="KW-0238">DNA-binding</keyword>
<evidence type="ECO:0000256" key="3">
    <source>
        <dbReference type="ARBA" id="ARBA00023172"/>
    </source>
</evidence>
<evidence type="ECO:0000313" key="8">
    <source>
        <dbReference type="Proteomes" id="UP000240317"/>
    </source>
</evidence>